<evidence type="ECO:0000256" key="2">
    <source>
        <dbReference type="ARBA" id="ARBA00022786"/>
    </source>
</evidence>
<proteinExistence type="predicted"/>
<reference evidence="4" key="1">
    <citation type="submission" date="2024-03" db="EMBL/GenBank/DDBJ databases">
        <title>WGS assembly of Saponaria officinalis var. Norfolk2.</title>
        <authorList>
            <person name="Jenkins J."/>
            <person name="Shu S."/>
            <person name="Grimwood J."/>
            <person name="Barry K."/>
            <person name="Goodstein D."/>
            <person name="Schmutz J."/>
            <person name="Leebens-Mack J."/>
            <person name="Osbourn A."/>
        </authorList>
    </citation>
    <scope>NUCLEOTIDE SEQUENCE [LARGE SCALE GENOMIC DNA]</scope>
    <source>
        <strain evidence="4">JIC</strain>
    </source>
</reference>
<dbReference type="SUPFAM" id="SSF110069">
    <property type="entry name" value="ApaG-like"/>
    <property type="match status" value="1"/>
</dbReference>
<dbReference type="InterPro" id="IPR007474">
    <property type="entry name" value="ApaG_domain"/>
</dbReference>
<dbReference type="SUPFAM" id="SSF160631">
    <property type="entry name" value="SMI1/KNR4-like"/>
    <property type="match status" value="1"/>
</dbReference>
<comment type="pathway">
    <text evidence="1">Protein modification; protein ubiquitination.</text>
</comment>
<dbReference type="InterPro" id="IPR036767">
    <property type="entry name" value="ApaG_sf"/>
</dbReference>
<organism evidence="4 5">
    <name type="scientific">Saponaria officinalis</name>
    <name type="common">Common soapwort</name>
    <name type="synonym">Lychnis saponaria</name>
    <dbReference type="NCBI Taxonomy" id="3572"/>
    <lineage>
        <taxon>Eukaryota</taxon>
        <taxon>Viridiplantae</taxon>
        <taxon>Streptophyta</taxon>
        <taxon>Embryophyta</taxon>
        <taxon>Tracheophyta</taxon>
        <taxon>Spermatophyta</taxon>
        <taxon>Magnoliopsida</taxon>
        <taxon>eudicotyledons</taxon>
        <taxon>Gunneridae</taxon>
        <taxon>Pentapetalae</taxon>
        <taxon>Caryophyllales</taxon>
        <taxon>Caryophyllaceae</taxon>
        <taxon>Caryophylleae</taxon>
        <taxon>Saponaria</taxon>
    </lineage>
</organism>
<keyword evidence="5" id="KW-1185">Reference proteome</keyword>
<evidence type="ECO:0000256" key="1">
    <source>
        <dbReference type="ARBA" id="ARBA00004906"/>
    </source>
</evidence>
<dbReference type="Gene3D" id="1.20.1280.50">
    <property type="match status" value="1"/>
</dbReference>
<feature type="domain" description="ApaG" evidence="3">
    <location>
        <begin position="289"/>
        <end position="428"/>
    </location>
</feature>
<dbReference type="Proteomes" id="UP001443914">
    <property type="component" value="Unassembled WGS sequence"/>
</dbReference>
<dbReference type="EMBL" id="JBDFQZ010000012">
    <property type="protein sequence ID" value="KAK9672220.1"/>
    <property type="molecule type" value="Genomic_DNA"/>
</dbReference>
<dbReference type="InterPro" id="IPR036047">
    <property type="entry name" value="F-box-like_dom_sf"/>
</dbReference>
<accession>A0AAW1H844</accession>
<dbReference type="Pfam" id="PF04379">
    <property type="entry name" value="DUF525"/>
    <property type="match status" value="1"/>
</dbReference>
<keyword evidence="2" id="KW-0833">Ubl conjugation pathway</keyword>
<dbReference type="Gene3D" id="2.60.40.1470">
    <property type="entry name" value="ApaG domain"/>
    <property type="match status" value="1"/>
</dbReference>
<evidence type="ECO:0000313" key="4">
    <source>
        <dbReference type="EMBL" id="KAK9672220.1"/>
    </source>
</evidence>
<dbReference type="Pfam" id="PF09346">
    <property type="entry name" value="SMI1_KNR4"/>
    <property type="match status" value="1"/>
</dbReference>
<dbReference type="SUPFAM" id="SSF81383">
    <property type="entry name" value="F-box domain"/>
    <property type="match status" value="1"/>
</dbReference>
<protein>
    <recommendedName>
        <fullName evidence="3">ApaG domain-containing protein</fullName>
    </recommendedName>
</protein>
<comment type="caution">
    <text evidence="4">The sequence shown here is derived from an EMBL/GenBank/DDBJ whole genome shotgun (WGS) entry which is preliminary data.</text>
</comment>
<gene>
    <name evidence="4" type="ORF">RND81_12G085300</name>
</gene>
<dbReference type="InterPro" id="IPR001810">
    <property type="entry name" value="F-box_dom"/>
</dbReference>
<dbReference type="PROSITE" id="PS51087">
    <property type="entry name" value="APAG"/>
    <property type="match status" value="1"/>
</dbReference>
<dbReference type="InterPro" id="IPR037883">
    <property type="entry name" value="Knr4/Smi1-like_sf"/>
</dbReference>
<dbReference type="PANTHER" id="PTHR47463:SF2">
    <property type="entry name" value="F-BOX PROTEIN SKIP16"/>
    <property type="match status" value="1"/>
</dbReference>
<evidence type="ECO:0000259" key="3">
    <source>
        <dbReference type="PROSITE" id="PS51087"/>
    </source>
</evidence>
<dbReference type="AlphaFoldDB" id="A0AAW1H844"/>
<evidence type="ECO:0000313" key="5">
    <source>
        <dbReference type="Proteomes" id="UP001443914"/>
    </source>
</evidence>
<dbReference type="Pfam" id="PF00646">
    <property type="entry name" value="F-box"/>
    <property type="match status" value="1"/>
</dbReference>
<dbReference type="PANTHER" id="PTHR47463">
    <property type="entry name" value="F-BOX PROTEIN SKIP16"/>
    <property type="match status" value="1"/>
</dbReference>
<name>A0AAW1H844_SAPOF</name>
<sequence length="428" mass="48482">MTEIEGIGDLGVHIIISKLDPNETATISCVSKKFKEWASDDTFWATHCFNDLNLSSPIDPFGNPLPSFKVAYQLWREAFSSYPWVLLKRVKRCWDTLKSWMDSNFPELLTTLRRGASEEELNEVEKSLKIKLPIPTRLLYRMHDGQELKDKLLGLIGGYRVYDHMVNVHLLPLKQVIFATKHITHAIGFSSTSKFISIAASVTEREKFFCLNCSNYQLYVGTANLRDGEMMPCVPSALLKCSGDQQSDGVLLWLEEHGRRLQNGMITIREEGDFKSICQFPDKPPLCTTAVTNGVQVRASAVLVPEQSDLQKPGYFFAYSIRMSLLPEGCTVHGMTFNSCQLNRRHWIIREDEIVKGDVEGEAVIGKYPLLRPGEKEFVYESCTPQYSSHGSIEGSFTFVPGRLVAPKGDPFKVEVARFELVMPEYIF</sequence>
<dbReference type="InterPro" id="IPR018958">
    <property type="entry name" value="Knr4/Smi1-like_dom"/>
</dbReference>